<proteinExistence type="predicted"/>
<keyword evidence="3" id="KW-1185">Reference proteome</keyword>
<accession>A0A9D4N252</accession>
<dbReference type="EMBL" id="JAIWYP010000001">
    <property type="protein sequence ID" value="KAH3886331.1"/>
    <property type="molecule type" value="Genomic_DNA"/>
</dbReference>
<name>A0A9D4N252_DREPO</name>
<evidence type="ECO:0000256" key="1">
    <source>
        <dbReference type="SAM" id="SignalP"/>
    </source>
</evidence>
<dbReference type="AlphaFoldDB" id="A0A9D4N252"/>
<feature type="chain" id="PRO_5038867437" evidence="1">
    <location>
        <begin position="28"/>
        <end position="69"/>
    </location>
</feature>
<evidence type="ECO:0000313" key="2">
    <source>
        <dbReference type="EMBL" id="KAH3886331.1"/>
    </source>
</evidence>
<reference evidence="2" key="1">
    <citation type="journal article" date="2019" name="bioRxiv">
        <title>The Genome of the Zebra Mussel, Dreissena polymorpha: A Resource for Invasive Species Research.</title>
        <authorList>
            <person name="McCartney M.A."/>
            <person name="Auch B."/>
            <person name="Kono T."/>
            <person name="Mallez S."/>
            <person name="Zhang Y."/>
            <person name="Obille A."/>
            <person name="Becker A."/>
            <person name="Abrahante J.E."/>
            <person name="Garbe J."/>
            <person name="Badalamenti J.P."/>
            <person name="Herman A."/>
            <person name="Mangelson H."/>
            <person name="Liachko I."/>
            <person name="Sullivan S."/>
            <person name="Sone E.D."/>
            <person name="Koren S."/>
            <person name="Silverstein K.A.T."/>
            <person name="Beckman K.B."/>
            <person name="Gohl D.M."/>
        </authorList>
    </citation>
    <scope>NUCLEOTIDE SEQUENCE</scope>
    <source>
        <strain evidence="2">Duluth1</strain>
        <tissue evidence="2">Whole animal</tissue>
    </source>
</reference>
<dbReference type="Proteomes" id="UP000828390">
    <property type="component" value="Unassembled WGS sequence"/>
</dbReference>
<feature type="signal peptide" evidence="1">
    <location>
        <begin position="1"/>
        <end position="27"/>
    </location>
</feature>
<sequence length="69" mass="7677">MAGYGGFEASWVPVSWVWLWVQRLTVGLPSELGMAGVQKATVWLPSELGMAGSEADSWVPVSWVWRVQR</sequence>
<protein>
    <submittedName>
        <fullName evidence="2">Uncharacterized protein</fullName>
    </submittedName>
</protein>
<reference evidence="2" key="2">
    <citation type="submission" date="2020-11" db="EMBL/GenBank/DDBJ databases">
        <authorList>
            <person name="McCartney M.A."/>
            <person name="Auch B."/>
            <person name="Kono T."/>
            <person name="Mallez S."/>
            <person name="Becker A."/>
            <person name="Gohl D.M."/>
            <person name="Silverstein K.A.T."/>
            <person name="Koren S."/>
            <person name="Bechman K.B."/>
            <person name="Herman A."/>
            <person name="Abrahante J.E."/>
            <person name="Garbe J."/>
        </authorList>
    </citation>
    <scope>NUCLEOTIDE SEQUENCE</scope>
    <source>
        <strain evidence="2">Duluth1</strain>
        <tissue evidence="2">Whole animal</tissue>
    </source>
</reference>
<keyword evidence="1" id="KW-0732">Signal</keyword>
<evidence type="ECO:0000313" key="3">
    <source>
        <dbReference type="Proteomes" id="UP000828390"/>
    </source>
</evidence>
<gene>
    <name evidence="2" type="ORF">DPMN_010335</name>
</gene>
<comment type="caution">
    <text evidence="2">The sequence shown here is derived from an EMBL/GenBank/DDBJ whole genome shotgun (WGS) entry which is preliminary data.</text>
</comment>
<organism evidence="2 3">
    <name type="scientific">Dreissena polymorpha</name>
    <name type="common">Zebra mussel</name>
    <name type="synonym">Mytilus polymorpha</name>
    <dbReference type="NCBI Taxonomy" id="45954"/>
    <lineage>
        <taxon>Eukaryota</taxon>
        <taxon>Metazoa</taxon>
        <taxon>Spiralia</taxon>
        <taxon>Lophotrochozoa</taxon>
        <taxon>Mollusca</taxon>
        <taxon>Bivalvia</taxon>
        <taxon>Autobranchia</taxon>
        <taxon>Heteroconchia</taxon>
        <taxon>Euheterodonta</taxon>
        <taxon>Imparidentia</taxon>
        <taxon>Neoheterodontei</taxon>
        <taxon>Myida</taxon>
        <taxon>Dreissenoidea</taxon>
        <taxon>Dreissenidae</taxon>
        <taxon>Dreissena</taxon>
    </lineage>
</organism>